<evidence type="ECO:0000313" key="10">
    <source>
        <dbReference type="Proteomes" id="UP000217289"/>
    </source>
</evidence>
<dbReference type="Proteomes" id="UP000217289">
    <property type="component" value="Chromosome"/>
</dbReference>
<evidence type="ECO:0000256" key="8">
    <source>
        <dbReference type="RuleBase" id="RU000461"/>
    </source>
</evidence>
<evidence type="ECO:0000313" key="9">
    <source>
        <dbReference type="EMBL" id="ATB32536.1"/>
    </source>
</evidence>
<dbReference type="PANTHER" id="PTHR24291">
    <property type="entry name" value="CYTOCHROME P450 FAMILY 4"/>
    <property type="match status" value="1"/>
</dbReference>
<sequence length="459" mass="51684">MSTDVSPSKQIPHIRELPLLGSFRDFTGDRLGLFMRISQECPEIGAFQVGPMRMLLITSGQLAQSVLINQADEFFSGKLLQALVPLMGARNLIIIHGDEHRQQRKLLAPAFQPRRLSDFAAVMADYAAQMVAGWAEGEVIDITEQMPLVTMRVVGKTLFDVDFKHEARELNDAMTVSVDYLDYLSSSLVPLPLSWPTPRNARTRRALATIRNQQTAIIEERRRNPGKDMLSSLIGFRDENGQGLTDEQLRDHASTIFVAGHETVAIGMSWTWYLLQHNPEVYAKLRQEVDSVLGGRLPTAEDLPKLSYTLQVVKEAMRLYPPGYIISRAPLHDTRVNGYEMKTSDTLLISPYTLHRNPELYPEPEKFLPERFAPEAEKARPRYSYIPFSAGPHTCLGNFFALMEAQLLLSVMVQRVNLEALPNQKVVAHPGVSLRMSSYKLRVSRRAPVERPQAHVASA</sequence>
<dbReference type="RefSeq" id="WP_095980706.1">
    <property type="nucleotide sequence ID" value="NZ_CP022163.1"/>
</dbReference>
<reference evidence="9 10" key="1">
    <citation type="submission" date="2017-06" db="EMBL/GenBank/DDBJ databases">
        <authorList>
            <person name="Kim H.J."/>
            <person name="Triplett B.A."/>
        </authorList>
    </citation>
    <scope>NUCLEOTIDE SEQUENCE [LARGE SCALE GENOMIC DNA]</scope>
    <source>
        <strain evidence="9 10">DSM 14713</strain>
    </source>
</reference>
<feature type="binding site" description="axial binding residue" evidence="7">
    <location>
        <position position="395"/>
    </location>
    <ligand>
        <name>heme</name>
        <dbReference type="ChEBI" id="CHEBI:30413"/>
    </ligand>
    <ligandPart>
        <name>Fe</name>
        <dbReference type="ChEBI" id="CHEBI:18248"/>
    </ligandPart>
</feature>
<dbReference type="CDD" id="cd20620">
    <property type="entry name" value="CYP132-like"/>
    <property type="match status" value="1"/>
</dbReference>
<keyword evidence="10" id="KW-1185">Reference proteome</keyword>
<evidence type="ECO:0000256" key="6">
    <source>
        <dbReference type="ARBA" id="ARBA00023033"/>
    </source>
</evidence>
<proteinExistence type="inferred from homology"/>
<dbReference type="GO" id="GO:0004497">
    <property type="term" value="F:monooxygenase activity"/>
    <property type="evidence" value="ECO:0007669"/>
    <property type="project" value="UniProtKB-KW"/>
</dbReference>
<evidence type="ECO:0008006" key="11">
    <source>
        <dbReference type="Google" id="ProtNLM"/>
    </source>
</evidence>
<dbReference type="GO" id="GO:0020037">
    <property type="term" value="F:heme binding"/>
    <property type="evidence" value="ECO:0007669"/>
    <property type="project" value="InterPro"/>
</dbReference>
<keyword evidence="5 7" id="KW-0408">Iron</keyword>
<organism evidence="9 10">
    <name type="scientific">Melittangium boletus DSM 14713</name>
    <dbReference type="NCBI Taxonomy" id="1294270"/>
    <lineage>
        <taxon>Bacteria</taxon>
        <taxon>Pseudomonadati</taxon>
        <taxon>Myxococcota</taxon>
        <taxon>Myxococcia</taxon>
        <taxon>Myxococcales</taxon>
        <taxon>Cystobacterineae</taxon>
        <taxon>Archangiaceae</taxon>
        <taxon>Melittangium</taxon>
    </lineage>
</organism>
<dbReference type="KEGG" id="mbd:MEBOL_006016"/>
<evidence type="ECO:0000256" key="1">
    <source>
        <dbReference type="ARBA" id="ARBA00010617"/>
    </source>
</evidence>
<dbReference type="Gene3D" id="1.10.630.10">
    <property type="entry name" value="Cytochrome P450"/>
    <property type="match status" value="1"/>
</dbReference>
<accession>A0A250INM0</accession>
<dbReference type="EMBL" id="CP022163">
    <property type="protein sequence ID" value="ATB32536.1"/>
    <property type="molecule type" value="Genomic_DNA"/>
</dbReference>
<keyword evidence="3 7" id="KW-0479">Metal-binding</keyword>
<dbReference type="AlphaFoldDB" id="A0A250INM0"/>
<dbReference type="InterPro" id="IPR001128">
    <property type="entry name" value="Cyt_P450"/>
</dbReference>
<dbReference type="PROSITE" id="PS00086">
    <property type="entry name" value="CYTOCHROME_P450"/>
    <property type="match status" value="1"/>
</dbReference>
<dbReference type="GO" id="GO:0016705">
    <property type="term" value="F:oxidoreductase activity, acting on paired donors, with incorporation or reduction of molecular oxygen"/>
    <property type="evidence" value="ECO:0007669"/>
    <property type="project" value="InterPro"/>
</dbReference>
<keyword evidence="4 8" id="KW-0560">Oxidoreductase</keyword>
<comment type="cofactor">
    <cofactor evidence="7">
        <name>heme</name>
        <dbReference type="ChEBI" id="CHEBI:30413"/>
    </cofactor>
</comment>
<dbReference type="PRINTS" id="PR00463">
    <property type="entry name" value="EP450I"/>
</dbReference>
<dbReference type="SUPFAM" id="SSF48264">
    <property type="entry name" value="Cytochrome P450"/>
    <property type="match status" value="1"/>
</dbReference>
<dbReference type="InterPro" id="IPR050196">
    <property type="entry name" value="Cytochrome_P450_Monoox"/>
</dbReference>
<protein>
    <recommendedName>
        <fullName evidence="11">Cytochrome P450</fullName>
    </recommendedName>
</protein>
<dbReference type="InterPro" id="IPR017972">
    <property type="entry name" value="Cyt_P450_CS"/>
</dbReference>
<evidence type="ECO:0000256" key="7">
    <source>
        <dbReference type="PIRSR" id="PIRSR602401-1"/>
    </source>
</evidence>
<evidence type="ECO:0000256" key="3">
    <source>
        <dbReference type="ARBA" id="ARBA00022723"/>
    </source>
</evidence>
<dbReference type="PRINTS" id="PR00385">
    <property type="entry name" value="P450"/>
</dbReference>
<dbReference type="Pfam" id="PF00067">
    <property type="entry name" value="p450"/>
    <property type="match status" value="1"/>
</dbReference>
<dbReference type="OrthoDB" id="9764248at2"/>
<name>A0A250INM0_9BACT</name>
<evidence type="ECO:0000256" key="2">
    <source>
        <dbReference type="ARBA" id="ARBA00022617"/>
    </source>
</evidence>
<keyword evidence="2 7" id="KW-0349">Heme</keyword>
<keyword evidence="6 8" id="KW-0503">Monooxygenase</keyword>
<dbReference type="PANTHER" id="PTHR24291:SF50">
    <property type="entry name" value="BIFUNCTIONAL ALBAFLAVENONE MONOOXYGENASE_TERPENE SYNTHASE"/>
    <property type="match status" value="1"/>
</dbReference>
<evidence type="ECO:0000256" key="4">
    <source>
        <dbReference type="ARBA" id="ARBA00023002"/>
    </source>
</evidence>
<dbReference type="InterPro" id="IPR036396">
    <property type="entry name" value="Cyt_P450_sf"/>
</dbReference>
<evidence type="ECO:0000256" key="5">
    <source>
        <dbReference type="ARBA" id="ARBA00023004"/>
    </source>
</evidence>
<dbReference type="GO" id="GO:0005506">
    <property type="term" value="F:iron ion binding"/>
    <property type="evidence" value="ECO:0007669"/>
    <property type="project" value="InterPro"/>
</dbReference>
<gene>
    <name evidence="9" type="ORF">MEBOL_006016</name>
</gene>
<dbReference type="InterPro" id="IPR002401">
    <property type="entry name" value="Cyt_P450_E_grp-I"/>
</dbReference>
<comment type="similarity">
    <text evidence="1 8">Belongs to the cytochrome P450 family.</text>
</comment>